<keyword evidence="1" id="KW-0732">Signal</keyword>
<evidence type="ECO:0000313" key="3">
    <source>
        <dbReference type="Proteomes" id="UP000600946"/>
    </source>
</evidence>
<organism evidence="2 3">
    <name type="scientific">Streptomyces xanthochromogenes</name>
    <dbReference type="NCBI Taxonomy" id="67384"/>
    <lineage>
        <taxon>Bacteria</taxon>
        <taxon>Bacillati</taxon>
        <taxon>Actinomycetota</taxon>
        <taxon>Actinomycetes</taxon>
        <taxon>Kitasatosporales</taxon>
        <taxon>Streptomycetaceae</taxon>
        <taxon>Streptomyces</taxon>
    </lineage>
</organism>
<evidence type="ECO:0000256" key="1">
    <source>
        <dbReference type="SAM" id="SignalP"/>
    </source>
</evidence>
<dbReference type="Proteomes" id="UP000600946">
    <property type="component" value="Unassembled WGS sequence"/>
</dbReference>
<keyword evidence="3" id="KW-1185">Reference proteome</keyword>
<accession>A0ABQ2ZYS1</accession>
<dbReference type="RefSeq" id="WP_190026841.1">
    <property type="nucleotide sequence ID" value="NZ_BMUU01000003.1"/>
</dbReference>
<dbReference type="PROSITE" id="PS51257">
    <property type="entry name" value="PROKAR_LIPOPROTEIN"/>
    <property type="match status" value="1"/>
</dbReference>
<feature type="chain" id="PRO_5045787025" description="Lipoprotein" evidence="1">
    <location>
        <begin position="23"/>
        <end position="173"/>
    </location>
</feature>
<comment type="caution">
    <text evidence="2">The sequence shown here is derived from an EMBL/GenBank/DDBJ whole genome shotgun (WGS) entry which is preliminary data.</text>
</comment>
<gene>
    <name evidence="2" type="ORF">GCM10010326_20580</name>
</gene>
<evidence type="ECO:0008006" key="4">
    <source>
        <dbReference type="Google" id="ProtNLM"/>
    </source>
</evidence>
<reference evidence="3" key="1">
    <citation type="journal article" date="2019" name="Int. J. Syst. Evol. Microbiol.">
        <title>The Global Catalogue of Microorganisms (GCM) 10K type strain sequencing project: providing services to taxonomists for standard genome sequencing and annotation.</title>
        <authorList>
            <consortium name="The Broad Institute Genomics Platform"/>
            <consortium name="The Broad Institute Genome Sequencing Center for Infectious Disease"/>
            <person name="Wu L."/>
            <person name="Ma J."/>
        </authorList>
    </citation>
    <scope>NUCLEOTIDE SEQUENCE [LARGE SCALE GENOMIC DNA]</scope>
    <source>
        <strain evidence="3">JCM 4594</strain>
    </source>
</reference>
<name>A0ABQ2ZYS1_9ACTN</name>
<protein>
    <recommendedName>
        <fullName evidence="4">Lipoprotein</fullName>
    </recommendedName>
</protein>
<proteinExistence type="predicted"/>
<evidence type="ECO:0000313" key="2">
    <source>
        <dbReference type="EMBL" id="GGY26928.1"/>
    </source>
</evidence>
<feature type="signal peptide" evidence="1">
    <location>
        <begin position="1"/>
        <end position="22"/>
    </location>
</feature>
<dbReference type="GeneID" id="96290048"/>
<sequence>MSRTAAPAALAALALALLTACGGGSGGAPDDRAEDAPASVPSVSFAAPERAAAPAAYQKLARGEVRLEQGPFTDRVKVTGGALGAGSAVTGHLAVTSDVSELIALELRAAYYDADGKLLGTGSFQYAEEGHDEHKGGHTPAAEGAGIDFEVGPKALTGTPTSAVLSIPVLVNE</sequence>
<dbReference type="EMBL" id="BMUU01000003">
    <property type="protein sequence ID" value="GGY26928.1"/>
    <property type="molecule type" value="Genomic_DNA"/>
</dbReference>